<organism evidence="3 4">
    <name type="scientific">Tagetes erecta</name>
    <name type="common">African marigold</name>
    <dbReference type="NCBI Taxonomy" id="13708"/>
    <lineage>
        <taxon>Eukaryota</taxon>
        <taxon>Viridiplantae</taxon>
        <taxon>Streptophyta</taxon>
        <taxon>Embryophyta</taxon>
        <taxon>Tracheophyta</taxon>
        <taxon>Spermatophyta</taxon>
        <taxon>Magnoliopsida</taxon>
        <taxon>eudicotyledons</taxon>
        <taxon>Gunneridae</taxon>
        <taxon>Pentapetalae</taxon>
        <taxon>asterids</taxon>
        <taxon>campanulids</taxon>
        <taxon>Asterales</taxon>
        <taxon>Asteraceae</taxon>
        <taxon>Asteroideae</taxon>
        <taxon>Heliantheae alliance</taxon>
        <taxon>Tageteae</taxon>
        <taxon>Tagetes</taxon>
    </lineage>
</organism>
<evidence type="ECO:0000259" key="2">
    <source>
        <dbReference type="Pfam" id="PF14309"/>
    </source>
</evidence>
<dbReference type="PANTHER" id="PTHR47212">
    <property type="entry name" value="ADHESIN-LIKE PROTEIN, PUTATIVE (DUF3741)-RELATED"/>
    <property type="match status" value="1"/>
</dbReference>
<proteinExistence type="predicted"/>
<dbReference type="PANTHER" id="PTHR47212:SF17">
    <property type="entry name" value="DUF4378 DOMAIN-CONTAINING PROTEIN"/>
    <property type="match status" value="1"/>
</dbReference>
<dbReference type="AlphaFoldDB" id="A0AAD8NR32"/>
<feature type="region of interest" description="Disordered" evidence="1">
    <location>
        <begin position="141"/>
        <end position="173"/>
    </location>
</feature>
<accession>A0AAD8NR32</accession>
<feature type="compositionally biased region" description="Polar residues" evidence="1">
    <location>
        <begin position="41"/>
        <end position="58"/>
    </location>
</feature>
<comment type="caution">
    <text evidence="3">The sequence shown here is derived from an EMBL/GenBank/DDBJ whole genome shotgun (WGS) entry which is preliminary data.</text>
</comment>
<keyword evidence="4" id="KW-1185">Reference proteome</keyword>
<feature type="domain" description="DUF4378" evidence="2">
    <location>
        <begin position="493"/>
        <end position="639"/>
    </location>
</feature>
<name>A0AAD8NR32_TARER</name>
<dbReference type="InterPro" id="IPR025486">
    <property type="entry name" value="DUF4378"/>
</dbReference>
<evidence type="ECO:0000313" key="4">
    <source>
        <dbReference type="Proteomes" id="UP001229421"/>
    </source>
</evidence>
<dbReference type="Pfam" id="PF14309">
    <property type="entry name" value="DUF4378"/>
    <property type="match status" value="1"/>
</dbReference>
<protein>
    <recommendedName>
        <fullName evidence="2">DUF4378 domain-containing protein</fullName>
    </recommendedName>
</protein>
<dbReference type="Proteomes" id="UP001229421">
    <property type="component" value="Unassembled WGS sequence"/>
</dbReference>
<feature type="compositionally biased region" description="Basic and acidic residues" evidence="1">
    <location>
        <begin position="150"/>
        <end position="166"/>
    </location>
</feature>
<evidence type="ECO:0000256" key="1">
    <source>
        <dbReference type="SAM" id="MobiDB-lite"/>
    </source>
</evidence>
<gene>
    <name evidence="3" type="ORF">QVD17_20521</name>
</gene>
<dbReference type="EMBL" id="JAUHHV010000005">
    <property type="protein sequence ID" value="KAK1425175.1"/>
    <property type="molecule type" value="Genomic_DNA"/>
</dbReference>
<feature type="region of interest" description="Disordered" evidence="1">
    <location>
        <begin position="38"/>
        <end position="66"/>
    </location>
</feature>
<reference evidence="3" key="1">
    <citation type="journal article" date="2023" name="bioRxiv">
        <title>Improved chromosome-level genome assembly for marigold (Tagetes erecta).</title>
        <authorList>
            <person name="Jiang F."/>
            <person name="Yuan L."/>
            <person name="Wang S."/>
            <person name="Wang H."/>
            <person name="Xu D."/>
            <person name="Wang A."/>
            <person name="Fan W."/>
        </authorList>
    </citation>
    <scope>NUCLEOTIDE SEQUENCE</scope>
    <source>
        <strain evidence="3">WSJ</strain>
        <tissue evidence="3">Leaf</tissue>
    </source>
</reference>
<sequence>MAKRLKQKDRSGCMSGFVSIFDFRHGRVTRRLLSDHRAHMTESTTGPSCPTSEVSSLLDSEEMDRPVESLKIENSELARVKELMDEEMQIDQTEKISSRSFDNPEINIDINNPFEKTAQCHDLEDLMNKLILIHEKRNEEQIPTSFERSNSLDHKHNNPRSEEPATRRNRNFFRRRSKSHECISFDYNNTPQPSNKTNEFKVRHARSVSQFSFTEIKKKLKNAIGKSSRDSGCLEKPVVDESSGWRSPNRDHFYSERFSRISYGYKQDASSRFCKSERKLRVNEEIGDMSDRVSDIYIEAKKHLHELLYTGGEYTEEIEPIRSRTLGNLLSFPGYNSHSSELGRRTEHMVNETQLNATDDSHQEPEVLDEVHPSEGVVEILKPLSPEETEADLAVEDELSCSPIVSPSRSSFASNIKNKEVEITLDDRTGKPSPVSVLEPLFSDDDISPARSISRSAESSIQPLRIRFEEIVTPTKDQQTRILNHFENEESAYEYVEAVLLASDLNWDEFEQRWLSSAQILDPSLYHELQIFSSRACHDQLLLFDMANEILNEVCDRSLAFFPVLSYSKPRHMVPTGMNLINEVWGRIESCLNRHYPRSLDRLLREDFEVPRTWIDLSSETRELSAEIEEWIFEDMIDETVFSLLHGEDEG</sequence>
<evidence type="ECO:0000313" key="3">
    <source>
        <dbReference type="EMBL" id="KAK1425175.1"/>
    </source>
</evidence>